<evidence type="ECO:0000256" key="9">
    <source>
        <dbReference type="ARBA" id="ARBA00022990"/>
    </source>
</evidence>
<dbReference type="PhylomeDB" id="A0A061APJ7"/>
<keyword evidence="9" id="KW-0007">Acetylation</keyword>
<evidence type="ECO:0000313" key="15">
    <source>
        <dbReference type="EMBL" id="CDR39516.1"/>
    </source>
</evidence>
<keyword evidence="8" id="KW-0156">Chromatin regulator</keyword>
<dbReference type="EMBL" id="LK052888">
    <property type="protein sequence ID" value="CDR39516.1"/>
    <property type="molecule type" value="Genomic_DNA"/>
</dbReference>
<evidence type="ECO:0000256" key="3">
    <source>
        <dbReference type="ARBA" id="ARBA00013184"/>
    </source>
</evidence>
<feature type="compositionally biased region" description="Basic and acidic residues" evidence="13">
    <location>
        <begin position="12"/>
        <end position="27"/>
    </location>
</feature>
<feature type="compositionally biased region" description="Polar residues" evidence="13">
    <location>
        <begin position="649"/>
        <end position="658"/>
    </location>
</feature>
<dbReference type="Gene3D" id="3.40.630.30">
    <property type="match status" value="1"/>
</dbReference>
<dbReference type="InterPro" id="IPR050603">
    <property type="entry name" value="MYST_HAT"/>
</dbReference>
<evidence type="ECO:0000256" key="12">
    <source>
        <dbReference type="RuleBase" id="RU361211"/>
    </source>
</evidence>
<dbReference type="GO" id="GO:0031507">
    <property type="term" value="P:heterochromatin formation"/>
    <property type="evidence" value="ECO:0007669"/>
    <property type="project" value="UniProtKB-ARBA"/>
</dbReference>
<dbReference type="FunFam" id="3.40.630.30:FF:000001">
    <property type="entry name" value="Histone acetyltransferase"/>
    <property type="match status" value="1"/>
</dbReference>
<keyword evidence="6" id="KW-0863">Zinc-finger</keyword>
<feature type="region of interest" description="Disordered" evidence="13">
    <location>
        <begin position="1"/>
        <end position="27"/>
    </location>
</feature>
<dbReference type="GO" id="GO:0004402">
    <property type="term" value="F:histone acetyltransferase activity"/>
    <property type="evidence" value="ECO:0007669"/>
    <property type="project" value="InterPro"/>
</dbReference>
<dbReference type="Gene3D" id="1.10.10.10">
    <property type="entry name" value="Winged helix-like DNA-binding domain superfamily/Winged helix DNA-binding domain"/>
    <property type="match status" value="1"/>
</dbReference>
<protein>
    <recommendedName>
        <fullName evidence="3 12">Histone acetyltransferase</fullName>
        <ecNumber evidence="3 12">2.3.1.48</ecNumber>
    </recommendedName>
</protein>
<feature type="domain" description="MYST-type HAT" evidence="14">
    <location>
        <begin position="247"/>
        <end position="534"/>
    </location>
</feature>
<dbReference type="GO" id="GO:0005634">
    <property type="term" value="C:nucleus"/>
    <property type="evidence" value="ECO:0007669"/>
    <property type="project" value="UniProtKB-SubCell"/>
</dbReference>
<evidence type="ECO:0000256" key="1">
    <source>
        <dbReference type="ARBA" id="ARBA00004123"/>
    </source>
</evidence>
<feature type="compositionally biased region" description="Polar residues" evidence="13">
    <location>
        <begin position="1"/>
        <end position="11"/>
    </location>
</feature>
<gene>
    <name evidence="15" type="ORF">CYFA0S_03e04280g</name>
</gene>
<dbReference type="InterPro" id="IPR040706">
    <property type="entry name" value="Zf-MYST"/>
</dbReference>
<name>A0A061APJ7_CYBFA</name>
<evidence type="ECO:0000256" key="8">
    <source>
        <dbReference type="ARBA" id="ARBA00022853"/>
    </source>
</evidence>
<dbReference type="GO" id="GO:0003682">
    <property type="term" value="F:chromatin binding"/>
    <property type="evidence" value="ECO:0007669"/>
    <property type="project" value="TreeGrafter"/>
</dbReference>
<dbReference type="PROSITE" id="PS51726">
    <property type="entry name" value="MYST_HAT"/>
    <property type="match status" value="1"/>
</dbReference>
<evidence type="ECO:0000256" key="13">
    <source>
        <dbReference type="SAM" id="MobiDB-lite"/>
    </source>
</evidence>
<dbReference type="AlphaFoldDB" id="A0A061APJ7"/>
<evidence type="ECO:0000256" key="4">
    <source>
        <dbReference type="ARBA" id="ARBA00022679"/>
    </source>
</evidence>
<evidence type="ECO:0000256" key="10">
    <source>
        <dbReference type="ARBA" id="ARBA00023242"/>
    </source>
</evidence>
<evidence type="ECO:0000256" key="5">
    <source>
        <dbReference type="ARBA" id="ARBA00022723"/>
    </source>
</evidence>
<dbReference type="InterPro" id="IPR036388">
    <property type="entry name" value="WH-like_DNA-bd_sf"/>
</dbReference>
<dbReference type="Pfam" id="PF17772">
    <property type="entry name" value="zf-MYST"/>
    <property type="match status" value="1"/>
</dbReference>
<dbReference type="OrthoDB" id="787137at2759"/>
<dbReference type="GO" id="GO:0006357">
    <property type="term" value="P:regulation of transcription by RNA polymerase II"/>
    <property type="evidence" value="ECO:0007669"/>
    <property type="project" value="TreeGrafter"/>
</dbReference>
<keyword evidence="7" id="KW-0862">Zinc</keyword>
<evidence type="ECO:0000256" key="2">
    <source>
        <dbReference type="ARBA" id="ARBA00010107"/>
    </source>
</evidence>
<evidence type="ECO:0000259" key="14">
    <source>
        <dbReference type="PROSITE" id="PS51726"/>
    </source>
</evidence>
<dbReference type="VEuPathDB" id="FungiDB:BON22_1216"/>
<comment type="similarity">
    <text evidence="2 12">Belongs to the MYST (SAS/MOZ) family.</text>
</comment>
<feature type="active site" description="Proton donor/acceptor" evidence="11">
    <location>
        <position position="425"/>
    </location>
</feature>
<dbReference type="FunFam" id="3.30.60.60:FF:000001">
    <property type="entry name" value="Histone acetyltransferase"/>
    <property type="match status" value="1"/>
</dbReference>
<dbReference type="EC" id="2.3.1.48" evidence="3 12"/>
<organism evidence="15">
    <name type="scientific">Cyberlindnera fabianii</name>
    <name type="common">Yeast</name>
    <name type="synonym">Hansenula fabianii</name>
    <dbReference type="NCBI Taxonomy" id="36022"/>
    <lineage>
        <taxon>Eukaryota</taxon>
        <taxon>Fungi</taxon>
        <taxon>Dikarya</taxon>
        <taxon>Ascomycota</taxon>
        <taxon>Saccharomycotina</taxon>
        <taxon>Saccharomycetes</taxon>
        <taxon>Phaffomycetales</taxon>
        <taxon>Phaffomycetaceae</taxon>
        <taxon>Cyberlindnera</taxon>
    </lineage>
</organism>
<reference evidence="15" key="1">
    <citation type="journal article" date="2014" name="Genome Announc.">
        <title>Genome sequence of the yeast Cyberlindnera fabianii (Hansenula fabianii).</title>
        <authorList>
            <person name="Freel K.C."/>
            <person name="Sarilar V."/>
            <person name="Neuveglise C."/>
            <person name="Devillers H."/>
            <person name="Friedrich A."/>
            <person name="Schacherer J."/>
        </authorList>
    </citation>
    <scope>NUCLEOTIDE SEQUENCE</scope>
    <source>
        <strain evidence="15">YJS4271</strain>
    </source>
</reference>
<feature type="compositionally biased region" description="Polar residues" evidence="13">
    <location>
        <begin position="778"/>
        <end position="796"/>
    </location>
</feature>
<proteinExistence type="inferred from homology"/>
<sequence>MASTRQESQDQNNDRVPCDPGPEDKVRLLRRRTNILKSLMIPDNTEYDGFLERAAKEADVDSHNRSLRRRDSKPVTYNVDRLASSRQRTSSISPEIGLSSSSQERAHRRRSIVPAMKEIDWNANPSVNVDRSRQGKCLVQIKYAKSKFFQFREPSPLRKTDKLDIADHEMDDFNVEEEEDEDMDTYESEDEMLYRGALPKAEAVNTLTVPSRADRVLFKKLLKKSEPERLRNNTVILNQDVSNDPYSQSSKIRFIQFRDYEIQTWYTAPYPEEYSKNRMLYICEHCLKYMSSKYILHRHKLKCDMFHPPGNEVYRDGDNSIFEIDGRKSVIYCQNLCLLAKLFLNSKTLYYDVEAFMFYVLTEIDPITKHHHFVGYFSKEKLNSTNYNVSCILTLPIYQRKGYGNLLMDFSYLLSRREFKQGTPEKPLSDLGLLSYRNYWKIRIAYALKQIYDRSKEQPNADTLKVSVAQLANLTGMIPSDVVVGLEQCEALIRDPVKGKYAISVKLEKINEIIKKWESKGYVTLNPDALLWKPMIFGPSCGVNQVGSSVEYMTKNVDGETMKLDPMKNSIQLLANFLKDDIEDARDVETQTMSEIFEDRVDDNDDEADNDENAYVVCYPGMELNKKKAVKKTIVLDEEEEEGEEVPSVPTNDEQNSAAVGASELMKSTPSRRPRKLEGIDNSLVISSRRRRNRGSPEESVLIAPSTPETSDLDLDPKSDLEPLSNDEEFKMDGSVSADDVEEDDESSEEQSMVDEERKENARALKAQGFRTSKRIQSKNLSQIQSRRNLRSSYWG</sequence>
<evidence type="ECO:0000256" key="11">
    <source>
        <dbReference type="PIRSR" id="PIRSR602717-51"/>
    </source>
</evidence>
<feature type="region of interest" description="Disordered" evidence="13">
    <location>
        <begin position="82"/>
        <end position="109"/>
    </location>
</feature>
<evidence type="ECO:0000256" key="7">
    <source>
        <dbReference type="ARBA" id="ARBA00022833"/>
    </source>
</evidence>
<dbReference type="PANTHER" id="PTHR10615:SF161">
    <property type="entry name" value="HISTONE ACETYLTRANSFERASE KAT7"/>
    <property type="match status" value="1"/>
</dbReference>
<comment type="catalytic activity">
    <reaction evidence="12">
        <text>L-lysyl-[protein] + acetyl-CoA = N(6)-acetyl-L-lysyl-[protein] + CoA + H(+)</text>
        <dbReference type="Rhea" id="RHEA:45948"/>
        <dbReference type="Rhea" id="RHEA-COMP:9752"/>
        <dbReference type="Rhea" id="RHEA-COMP:10731"/>
        <dbReference type="ChEBI" id="CHEBI:15378"/>
        <dbReference type="ChEBI" id="CHEBI:29969"/>
        <dbReference type="ChEBI" id="CHEBI:57287"/>
        <dbReference type="ChEBI" id="CHEBI:57288"/>
        <dbReference type="ChEBI" id="CHEBI:61930"/>
        <dbReference type="EC" id="2.3.1.48"/>
    </reaction>
</comment>
<accession>A0A061APJ7</accession>
<dbReference type="PANTHER" id="PTHR10615">
    <property type="entry name" value="HISTONE ACETYLTRANSFERASE"/>
    <property type="match status" value="1"/>
</dbReference>
<keyword evidence="10 12" id="KW-0539">Nucleus</keyword>
<dbReference type="GO" id="GO:0003712">
    <property type="term" value="F:transcription coregulator activity"/>
    <property type="evidence" value="ECO:0007669"/>
    <property type="project" value="TreeGrafter"/>
</dbReference>
<dbReference type="InterPro" id="IPR002717">
    <property type="entry name" value="HAT_MYST-type"/>
</dbReference>
<dbReference type="Pfam" id="PF01853">
    <property type="entry name" value="MOZ_SAS"/>
    <property type="match status" value="1"/>
</dbReference>
<feature type="region of interest" description="Disordered" evidence="13">
    <location>
        <begin position="638"/>
        <end position="796"/>
    </location>
</feature>
<dbReference type="GO" id="GO:1990467">
    <property type="term" value="C:NuA3a histone acetyltransferase complex"/>
    <property type="evidence" value="ECO:0007669"/>
    <property type="project" value="TreeGrafter"/>
</dbReference>
<feature type="compositionally biased region" description="Low complexity" evidence="13">
    <location>
        <begin position="90"/>
        <end position="102"/>
    </location>
</feature>
<keyword evidence="4" id="KW-0808">Transferase</keyword>
<dbReference type="GO" id="GO:0008270">
    <property type="term" value="F:zinc ion binding"/>
    <property type="evidence" value="ECO:0007669"/>
    <property type="project" value="UniProtKB-KW"/>
</dbReference>
<evidence type="ECO:0000256" key="6">
    <source>
        <dbReference type="ARBA" id="ARBA00022771"/>
    </source>
</evidence>
<comment type="subcellular location">
    <subcellularLocation>
        <location evidence="1 12">Nucleus</location>
    </subcellularLocation>
</comment>
<keyword evidence="5" id="KW-0479">Metal-binding</keyword>
<dbReference type="SUPFAM" id="SSF55729">
    <property type="entry name" value="Acyl-CoA N-acyltransferases (Nat)"/>
    <property type="match status" value="1"/>
</dbReference>
<dbReference type="Gene3D" id="3.30.60.60">
    <property type="entry name" value="N-acetyl transferase-like"/>
    <property type="match status" value="1"/>
</dbReference>
<feature type="compositionally biased region" description="Acidic residues" evidence="13">
    <location>
        <begin position="739"/>
        <end position="754"/>
    </location>
</feature>
<dbReference type="InterPro" id="IPR016181">
    <property type="entry name" value="Acyl_CoA_acyltransferase"/>
</dbReference>